<evidence type="ECO:0000313" key="3">
    <source>
        <dbReference type="Proteomes" id="UP000318437"/>
    </source>
</evidence>
<sequence length="296" mass="31045" precursor="true">MLNRILCLLCLVTCLVGSQPARAAFDMSISINSSGFNASQLTSLQASLDLAEARWENVITGYQPGISITGVSITTVAGSAFAAAAPGSIVSQGGFYLSTTGTLFVNPAVIDAYASWNGVGPTNPNPAYLGLNYLDDILGHEIGHALGIGTLWDDNGVSMGGTGQYTGTYGVQAYQMEFDPLATFVPVEQAGGTGTPDNHWNQLMRSSAQEGNPSDPWSLSPLTGITDAQGRDFAMELMTGALDPDYGEPFLSMTTVQSLRDMGFTVVPEPSGMVLLACAAGVITTGRRRRSAVTRL</sequence>
<dbReference type="EMBL" id="SJPS01000001">
    <property type="protein sequence ID" value="TWU30275.1"/>
    <property type="molecule type" value="Genomic_DNA"/>
</dbReference>
<accession>A0A5C6D2B7</accession>
<dbReference type="Gene3D" id="3.40.390.10">
    <property type="entry name" value="Collagenase (Catalytic Domain)"/>
    <property type="match status" value="1"/>
</dbReference>
<evidence type="ECO:0008006" key="4">
    <source>
        <dbReference type="Google" id="ProtNLM"/>
    </source>
</evidence>
<dbReference type="Proteomes" id="UP000318437">
    <property type="component" value="Unassembled WGS sequence"/>
</dbReference>
<comment type="caution">
    <text evidence="2">The sequence shown here is derived from an EMBL/GenBank/DDBJ whole genome shotgun (WGS) entry which is preliminary data.</text>
</comment>
<keyword evidence="1" id="KW-0732">Signal</keyword>
<gene>
    <name evidence="2" type="ORF">Pla144_10610</name>
</gene>
<dbReference type="SUPFAM" id="SSF55486">
    <property type="entry name" value="Metalloproteases ('zincins'), catalytic domain"/>
    <property type="match status" value="1"/>
</dbReference>
<organism evidence="2 3">
    <name type="scientific">Bythopirellula polymerisocia</name>
    <dbReference type="NCBI Taxonomy" id="2528003"/>
    <lineage>
        <taxon>Bacteria</taxon>
        <taxon>Pseudomonadati</taxon>
        <taxon>Planctomycetota</taxon>
        <taxon>Planctomycetia</taxon>
        <taxon>Pirellulales</taxon>
        <taxon>Lacipirellulaceae</taxon>
        <taxon>Bythopirellula</taxon>
    </lineage>
</organism>
<dbReference type="InterPro" id="IPR024079">
    <property type="entry name" value="MetalloPept_cat_dom_sf"/>
</dbReference>
<reference evidence="2 3" key="1">
    <citation type="submission" date="2019-02" db="EMBL/GenBank/DDBJ databases">
        <title>Deep-cultivation of Planctomycetes and their phenomic and genomic characterization uncovers novel biology.</title>
        <authorList>
            <person name="Wiegand S."/>
            <person name="Jogler M."/>
            <person name="Boedeker C."/>
            <person name="Pinto D."/>
            <person name="Vollmers J."/>
            <person name="Rivas-Marin E."/>
            <person name="Kohn T."/>
            <person name="Peeters S.H."/>
            <person name="Heuer A."/>
            <person name="Rast P."/>
            <person name="Oberbeckmann S."/>
            <person name="Bunk B."/>
            <person name="Jeske O."/>
            <person name="Meyerdierks A."/>
            <person name="Storesund J.E."/>
            <person name="Kallscheuer N."/>
            <person name="Luecker S."/>
            <person name="Lage O.M."/>
            <person name="Pohl T."/>
            <person name="Merkel B.J."/>
            <person name="Hornburger P."/>
            <person name="Mueller R.-W."/>
            <person name="Bruemmer F."/>
            <person name="Labrenz M."/>
            <person name="Spormann A.M."/>
            <person name="Op Den Camp H."/>
            <person name="Overmann J."/>
            <person name="Amann R."/>
            <person name="Jetten M.S.M."/>
            <person name="Mascher T."/>
            <person name="Medema M.H."/>
            <person name="Devos D.P."/>
            <person name="Kaster A.-K."/>
            <person name="Ovreas L."/>
            <person name="Rohde M."/>
            <person name="Galperin M.Y."/>
            <person name="Jogler C."/>
        </authorList>
    </citation>
    <scope>NUCLEOTIDE SEQUENCE [LARGE SCALE GENOMIC DNA]</scope>
    <source>
        <strain evidence="2 3">Pla144</strain>
    </source>
</reference>
<dbReference type="GO" id="GO:0008237">
    <property type="term" value="F:metallopeptidase activity"/>
    <property type="evidence" value="ECO:0007669"/>
    <property type="project" value="InterPro"/>
</dbReference>
<feature type="signal peptide" evidence="1">
    <location>
        <begin position="1"/>
        <end position="23"/>
    </location>
</feature>
<protein>
    <recommendedName>
        <fullName evidence="4">PEP-CTERM protein-sorting domain-containing protein</fullName>
    </recommendedName>
</protein>
<proteinExistence type="predicted"/>
<dbReference type="AlphaFoldDB" id="A0A5C6D2B7"/>
<evidence type="ECO:0000313" key="2">
    <source>
        <dbReference type="EMBL" id="TWU30275.1"/>
    </source>
</evidence>
<name>A0A5C6D2B7_9BACT</name>
<evidence type="ECO:0000256" key="1">
    <source>
        <dbReference type="SAM" id="SignalP"/>
    </source>
</evidence>
<feature type="chain" id="PRO_5023056375" description="PEP-CTERM protein-sorting domain-containing protein" evidence="1">
    <location>
        <begin position="24"/>
        <end position="296"/>
    </location>
</feature>
<keyword evidence="3" id="KW-1185">Reference proteome</keyword>